<proteinExistence type="inferred from homology"/>
<organism evidence="6 7">
    <name type="scientific">Rubroshorea leprosula</name>
    <dbReference type="NCBI Taxonomy" id="152421"/>
    <lineage>
        <taxon>Eukaryota</taxon>
        <taxon>Viridiplantae</taxon>
        <taxon>Streptophyta</taxon>
        <taxon>Embryophyta</taxon>
        <taxon>Tracheophyta</taxon>
        <taxon>Spermatophyta</taxon>
        <taxon>Magnoliopsida</taxon>
        <taxon>eudicotyledons</taxon>
        <taxon>Gunneridae</taxon>
        <taxon>Pentapetalae</taxon>
        <taxon>rosids</taxon>
        <taxon>malvids</taxon>
        <taxon>Malvales</taxon>
        <taxon>Dipterocarpaceae</taxon>
        <taxon>Rubroshorea</taxon>
    </lineage>
</organism>
<reference evidence="6 7" key="1">
    <citation type="journal article" date="2021" name="Commun. Biol.">
        <title>The genome of Shorea leprosula (Dipterocarpaceae) highlights the ecological relevance of drought in aseasonal tropical rainforests.</title>
        <authorList>
            <person name="Ng K.K.S."/>
            <person name="Kobayashi M.J."/>
            <person name="Fawcett J.A."/>
            <person name="Hatakeyama M."/>
            <person name="Paape T."/>
            <person name="Ng C.H."/>
            <person name="Ang C.C."/>
            <person name="Tnah L.H."/>
            <person name="Lee C.T."/>
            <person name="Nishiyama T."/>
            <person name="Sese J."/>
            <person name="O'Brien M.J."/>
            <person name="Copetti D."/>
            <person name="Mohd Noor M.I."/>
            <person name="Ong R.C."/>
            <person name="Putra M."/>
            <person name="Sireger I.Z."/>
            <person name="Indrioko S."/>
            <person name="Kosugi Y."/>
            <person name="Izuno A."/>
            <person name="Isagi Y."/>
            <person name="Lee S.L."/>
            <person name="Shimizu K.K."/>
        </authorList>
    </citation>
    <scope>NUCLEOTIDE SEQUENCE [LARGE SCALE GENOMIC DNA]</scope>
    <source>
        <strain evidence="6">214</strain>
    </source>
</reference>
<evidence type="ECO:0008006" key="8">
    <source>
        <dbReference type="Google" id="ProtNLM"/>
    </source>
</evidence>
<feature type="compositionally biased region" description="Polar residues" evidence="5">
    <location>
        <begin position="150"/>
        <end position="169"/>
    </location>
</feature>
<name>A0AAV5I2Z8_9ROSI</name>
<feature type="region of interest" description="Disordered" evidence="5">
    <location>
        <begin position="66"/>
        <end position="133"/>
    </location>
</feature>
<comment type="subcellular location">
    <subcellularLocation>
        <location evidence="1">Cytoplasm</location>
    </subcellularLocation>
</comment>
<feature type="region of interest" description="Disordered" evidence="5">
    <location>
        <begin position="1"/>
        <end position="22"/>
    </location>
</feature>
<keyword evidence="4" id="KW-0597">Phosphoprotein</keyword>
<dbReference type="GO" id="GO:0005737">
    <property type="term" value="C:cytoplasm"/>
    <property type="evidence" value="ECO:0007669"/>
    <property type="project" value="UniProtKB-SubCell"/>
</dbReference>
<keyword evidence="3" id="KW-0963">Cytoplasm</keyword>
<evidence type="ECO:0000313" key="7">
    <source>
        <dbReference type="Proteomes" id="UP001054252"/>
    </source>
</evidence>
<dbReference type="PANTHER" id="PTHR13105">
    <property type="entry name" value="MYELOID LEUKEMIA FACTOR"/>
    <property type="match status" value="1"/>
</dbReference>
<accession>A0AAV5I2Z8</accession>
<feature type="region of interest" description="Disordered" evidence="5">
    <location>
        <begin position="148"/>
        <end position="173"/>
    </location>
</feature>
<sequence length="340" mass="37413">MQRNRGGGDPFSNFGDPFGGFGGFGSFGDPRSLMSGFFGGRDPFDDPFFTRPFGGMFESGFFRPMGSPFADMHPPAFIEDRPPEPKKSRGPIIEELNSDEEKEEGGKEKNENPRKHPRSSNEPYVEDPDDAAEEKRNKLLQYRNEHNRLYDNQQQPQTRSFTFQSSTVSYGGANGAYYTSSKTRRMGSDGITFEESKEADTATRQATHRVSKGIHSKGHSLTRKLNSDGRVDTMQTLHNLNQDELPHFEETWNGSAQRHLPGWSGNFGQHETIGAGSSGQNAGRGGWALPAAEGFQQSGGVVPDRRQNAGPSHSQRSTRTQGAGASNVRGSVFSQGRAKN</sequence>
<keyword evidence="7" id="KW-1185">Reference proteome</keyword>
<feature type="region of interest" description="Disordered" evidence="5">
    <location>
        <begin position="192"/>
        <end position="225"/>
    </location>
</feature>
<dbReference type="Proteomes" id="UP001054252">
    <property type="component" value="Unassembled WGS sequence"/>
</dbReference>
<evidence type="ECO:0000256" key="3">
    <source>
        <dbReference type="ARBA" id="ARBA00022490"/>
    </source>
</evidence>
<dbReference type="AlphaFoldDB" id="A0AAV5I2Z8"/>
<evidence type="ECO:0000256" key="4">
    <source>
        <dbReference type="ARBA" id="ARBA00022553"/>
    </source>
</evidence>
<evidence type="ECO:0000313" key="6">
    <source>
        <dbReference type="EMBL" id="GKU95463.1"/>
    </source>
</evidence>
<dbReference type="Pfam" id="PF10248">
    <property type="entry name" value="Mlf1IP"/>
    <property type="match status" value="1"/>
</dbReference>
<feature type="compositionally biased region" description="Basic and acidic residues" evidence="5">
    <location>
        <begin position="104"/>
        <end position="114"/>
    </location>
</feature>
<gene>
    <name evidence="6" type="ORF">SLEP1_g8820</name>
</gene>
<protein>
    <recommendedName>
        <fullName evidence="8">Myeloid leukemia factor 1</fullName>
    </recommendedName>
</protein>
<feature type="compositionally biased region" description="Basic residues" evidence="5">
    <location>
        <begin position="206"/>
        <end position="222"/>
    </location>
</feature>
<dbReference type="EMBL" id="BPVZ01000009">
    <property type="protein sequence ID" value="GKU95463.1"/>
    <property type="molecule type" value="Genomic_DNA"/>
</dbReference>
<feature type="region of interest" description="Disordered" evidence="5">
    <location>
        <begin position="255"/>
        <end position="340"/>
    </location>
</feature>
<comment type="similarity">
    <text evidence="2">Belongs to the MLF family.</text>
</comment>
<evidence type="ECO:0000256" key="2">
    <source>
        <dbReference type="ARBA" id="ARBA00008332"/>
    </source>
</evidence>
<dbReference type="InterPro" id="IPR019376">
    <property type="entry name" value="Myeloid_leukemia_factor"/>
</dbReference>
<evidence type="ECO:0000256" key="5">
    <source>
        <dbReference type="SAM" id="MobiDB-lite"/>
    </source>
</evidence>
<comment type="caution">
    <text evidence="6">The sequence shown here is derived from an EMBL/GenBank/DDBJ whole genome shotgun (WGS) entry which is preliminary data.</text>
</comment>
<feature type="compositionally biased region" description="Polar residues" evidence="5">
    <location>
        <begin position="309"/>
        <end position="334"/>
    </location>
</feature>
<evidence type="ECO:0000256" key="1">
    <source>
        <dbReference type="ARBA" id="ARBA00004496"/>
    </source>
</evidence>
<feature type="compositionally biased region" description="Basic and acidic residues" evidence="5">
    <location>
        <begin position="78"/>
        <end position="87"/>
    </location>
</feature>